<proteinExistence type="predicted"/>
<sequence length="66" mass="7164">MCQEGAAMITAKKSPLSGGQNSNVSCLSLILDSLPVVRWKVPVVNLLSLCFCLNPEVFMENQGCFM</sequence>
<dbReference type="Proteomes" id="UP000245761">
    <property type="component" value="Unassembled WGS sequence"/>
</dbReference>
<organism evidence="2 3">
    <name type="scientific">Escherichia coli</name>
    <dbReference type="NCBI Taxonomy" id="562"/>
    <lineage>
        <taxon>Bacteria</taxon>
        <taxon>Pseudomonadati</taxon>
        <taxon>Pseudomonadota</taxon>
        <taxon>Gammaproteobacteria</taxon>
        <taxon>Enterobacterales</taxon>
        <taxon>Enterobacteriaceae</taxon>
        <taxon>Escherichia</taxon>
    </lineage>
</organism>
<evidence type="ECO:0000256" key="1">
    <source>
        <dbReference type="SAM" id="MobiDB-lite"/>
    </source>
</evidence>
<reference evidence="2 3" key="1">
    <citation type="submission" date="2018-04" db="EMBL/GenBank/DDBJ databases">
        <title>Draft Genomic Sequencing Of Potential Extraintestinal Pathogenic Escherichia coli B8S56 Isolated from Retail Chicken Skin.</title>
        <authorList>
            <person name="Xu A."/>
            <person name="Tilman S."/>
            <person name="Wisser-Parker K."/>
            <person name="Scullen O.J."/>
            <person name="Sommers C."/>
        </authorList>
    </citation>
    <scope>NUCLEOTIDE SEQUENCE [LARGE SCALE GENOMIC DNA]</scope>
    <source>
        <strain evidence="2 3">B8S56</strain>
    </source>
</reference>
<dbReference type="AlphaFoldDB" id="A0A2U2V472"/>
<accession>A0A2U2V472</accession>
<comment type="caution">
    <text evidence="2">The sequence shown here is derived from an EMBL/GenBank/DDBJ whole genome shotgun (WGS) entry which is preliminary data.</text>
</comment>
<dbReference type="EMBL" id="QEMT01000054">
    <property type="protein sequence ID" value="PWH58049.1"/>
    <property type="molecule type" value="Genomic_DNA"/>
</dbReference>
<feature type="region of interest" description="Disordered" evidence="1">
    <location>
        <begin position="1"/>
        <end position="20"/>
    </location>
</feature>
<dbReference type="RefSeq" id="WP_059327859.1">
    <property type="nucleotide sequence ID" value="NZ_SQDT01000085.1"/>
</dbReference>
<protein>
    <submittedName>
        <fullName evidence="2">Uncharacterized protein</fullName>
    </submittedName>
</protein>
<gene>
    <name evidence="2" type="ORF">DD762_22340</name>
</gene>
<evidence type="ECO:0000313" key="3">
    <source>
        <dbReference type="Proteomes" id="UP000245761"/>
    </source>
</evidence>
<name>A0A2U2V472_ECOLX</name>
<evidence type="ECO:0000313" key="2">
    <source>
        <dbReference type="EMBL" id="PWH58049.1"/>
    </source>
</evidence>